<evidence type="ECO:0000313" key="2">
    <source>
        <dbReference type="EMBL" id="CAD0089770.1"/>
    </source>
</evidence>
<name>A0A9N8JP66_9PEZI</name>
<keyword evidence="3" id="KW-1185">Reference proteome</keyword>
<feature type="compositionally biased region" description="Polar residues" evidence="1">
    <location>
        <begin position="65"/>
        <end position="80"/>
    </location>
</feature>
<dbReference type="Pfam" id="PF13424">
    <property type="entry name" value="TPR_12"/>
    <property type="match status" value="1"/>
</dbReference>
<dbReference type="Gene3D" id="1.25.40.10">
    <property type="entry name" value="Tetratricopeptide repeat domain"/>
    <property type="match status" value="1"/>
</dbReference>
<comment type="caution">
    <text evidence="2">The sequence shown here is derived from an EMBL/GenBank/DDBJ whole genome shotgun (WGS) entry which is preliminary data.</text>
</comment>
<evidence type="ECO:0000256" key="1">
    <source>
        <dbReference type="SAM" id="MobiDB-lite"/>
    </source>
</evidence>
<dbReference type="EMBL" id="CAIJEN010000008">
    <property type="protein sequence ID" value="CAD0089770.1"/>
    <property type="molecule type" value="Genomic_DNA"/>
</dbReference>
<dbReference type="SUPFAM" id="SSF48452">
    <property type="entry name" value="TPR-like"/>
    <property type="match status" value="1"/>
</dbReference>
<organism evidence="2 3">
    <name type="scientific">Aureobasidium vineae</name>
    <dbReference type="NCBI Taxonomy" id="2773715"/>
    <lineage>
        <taxon>Eukaryota</taxon>
        <taxon>Fungi</taxon>
        <taxon>Dikarya</taxon>
        <taxon>Ascomycota</taxon>
        <taxon>Pezizomycotina</taxon>
        <taxon>Dothideomycetes</taxon>
        <taxon>Dothideomycetidae</taxon>
        <taxon>Dothideales</taxon>
        <taxon>Saccotheciaceae</taxon>
        <taxon>Aureobasidium</taxon>
    </lineage>
</organism>
<dbReference type="InterPro" id="IPR011990">
    <property type="entry name" value="TPR-like_helical_dom_sf"/>
</dbReference>
<protein>
    <submittedName>
        <fullName evidence="2">Uncharacterized protein</fullName>
    </submittedName>
</protein>
<accession>A0A9N8JP66</accession>
<proteinExistence type="predicted"/>
<reference evidence="2" key="1">
    <citation type="submission" date="2020-06" db="EMBL/GenBank/DDBJ databases">
        <authorList>
            <person name="Onetto C."/>
        </authorList>
    </citation>
    <scope>NUCLEOTIDE SEQUENCE</scope>
</reference>
<feature type="region of interest" description="Disordered" evidence="1">
    <location>
        <begin position="61"/>
        <end position="81"/>
    </location>
</feature>
<dbReference type="AlphaFoldDB" id="A0A9N8JP66"/>
<sequence length="230" mass="25645">MSTNNLSEFWVSIPSNLRNAIEQAVPAQILKERLTIFTNPMTLVFKYTQLEDLLQDMVAAKTRPRQPSDNETSADQSTPKVSALSPLAMLQTEMKHYAAAEKSWRGLLYISAPSRTDLAAMSNLIDVLNLQHKHAQAETFSLRLIPLLQAELGENSPQSLGVMRKLMESLVGQGKKEEARQVYQRSMELVVTISDSDIKKDEADALQEMVRKIDASGGLLSSVLRVMGWT</sequence>
<dbReference type="Proteomes" id="UP000716446">
    <property type="component" value="Unassembled WGS sequence"/>
</dbReference>
<evidence type="ECO:0000313" key="3">
    <source>
        <dbReference type="Proteomes" id="UP000716446"/>
    </source>
</evidence>
<gene>
    <name evidence="2" type="ORF">AWRI4619_LOCUS5841</name>
</gene>